<organism evidence="18 20">
    <name type="scientific">Enterococcus silesiacus</name>
    <dbReference type="NCBI Taxonomy" id="332949"/>
    <lineage>
        <taxon>Bacteria</taxon>
        <taxon>Bacillati</taxon>
        <taxon>Bacillota</taxon>
        <taxon>Bacilli</taxon>
        <taxon>Lactobacillales</taxon>
        <taxon>Enterococcaceae</taxon>
        <taxon>Enterococcus</taxon>
    </lineage>
</organism>
<evidence type="ECO:0000256" key="2">
    <source>
        <dbReference type="ARBA" id="ARBA00007171"/>
    </source>
</evidence>
<dbReference type="GO" id="GO:0046677">
    <property type="term" value="P:response to antibiotic"/>
    <property type="evidence" value="ECO:0007669"/>
    <property type="project" value="UniProtKB-KW"/>
</dbReference>
<evidence type="ECO:0000256" key="10">
    <source>
        <dbReference type="ARBA" id="ARBA00023136"/>
    </source>
</evidence>
<dbReference type="Proteomes" id="UP000183039">
    <property type="component" value="Unassembled WGS sequence"/>
</dbReference>
<reference evidence="18 20" key="1">
    <citation type="submission" date="2014-12" db="EMBL/GenBank/DDBJ databases">
        <title>Draft genome sequences of 29 type strains of Enterococci.</title>
        <authorList>
            <person name="Zhong Z."/>
            <person name="Sun Z."/>
            <person name="Liu W."/>
            <person name="Zhang W."/>
            <person name="Zhang H."/>
        </authorList>
    </citation>
    <scope>NUCLEOTIDE SEQUENCE [LARGE SCALE GENOMIC DNA]</scope>
    <source>
        <strain evidence="18 20">DSM 22801</strain>
    </source>
</reference>
<evidence type="ECO:0000259" key="15">
    <source>
        <dbReference type="Pfam" id="PF00905"/>
    </source>
</evidence>
<dbReference type="GO" id="GO:0005886">
    <property type="term" value="C:plasma membrane"/>
    <property type="evidence" value="ECO:0007669"/>
    <property type="project" value="UniProtKB-SubCell"/>
</dbReference>
<keyword evidence="19" id="KW-1185">Reference proteome</keyword>
<keyword evidence="9" id="KW-1133">Transmembrane helix</keyword>
<keyword evidence="8" id="KW-0573">Peptidoglycan synthesis</keyword>
<keyword evidence="7" id="KW-0133">Cell shape</keyword>
<evidence type="ECO:0000259" key="16">
    <source>
        <dbReference type="Pfam" id="PF03717"/>
    </source>
</evidence>
<evidence type="ECO:0000256" key="8">
    <source>
        <dbReference type="ARBA" id="ARBA00022984"/>
    </source>
</evidence>
<dbReference type="SUPFAM" id="SSF56601">
    <property type="entry name" value="beta-lactamase/transpeptidase-like"/>
    <property type="match status" value="1"/>
</dbReference>
<dbReference type="RefSeq" id="WP_071876632.1">
    <property type="nucleotide sequence ID" value="NZ_JXLC01000003.1"/>
</dbReference>
<dbReference type="GO" id="GO:0071555">
    <property type="term" value="P:cell wall organization"/>
    <property type="evidence" value="ECO:0007669"/>
    <property type="project" value="UniProtKB-KW"/>
</dbReference>
<protein>
    <submittedName>
        <fullName evidence="17">Cell division protein FtsI</fullName>
    </submittedName>
    <submittedName>
        <fullName evidence="18">Penicillin-binding protein C</fullName>
    </submittedName>
</protein>
<evidence type="ECO:0000256" key="9">
    <source>
        <dbReference type="ARBA" id="ARBA00022989"/>
    </source>
</evidence>
<evidence type="ECO:0000256" key="14">
    <source>
        <dbReference type="ARBA" id="ARBA00055980"/>
    </source>
</evidence>
<dbReference type="InterPro" id="IPR050515">
    <property type="entry name" value="Beta-lactam/transpept"/>
</dbReference>
<feature type="domain" description="Penicillin-binding protein transpeptidase" evidence="15">
    <location>
        <begin position="295"/>
        <end position="608"/>
    </location>
</feature>
<dbReference type="InterPro" id="IPR005311">
    <property type="entry name" value="PBP_dimer"/>
</dbReference>
<dbReference type="AlphaFoldDB" id="A0A0S3KFR8"/>
<keyword evidence="11" id="KW-0046">Antibiotic resistance</keyword>
<dbReference type="GO" id="GO:0009252">
    <property type="term" value="P:peptidoglycan biosynthetic process"/>
    <property type="evidence" value="ECO:0007669"/>
    <property type="project" value="UniProtKB-KW"/>
</dbReference>
<gene>
    <name evidence="17" type="ORF">ATZ33_17630</name>
    <name evidence="18" type="ORF">RV15_GL002215</name>
</gene>
<dbReference type="EMBL" id="JXLC01000003">
    <property type="protein sequence ID" value="OJG93081.1"/>
    <property type="molecule type" value="Genomic_DNA"/>
</dbReference>
<dbReference type="SUPFAM" id="SSF56519">
    <property type="entry name" value="Penicillin binding protein dimerisation domain"/>
    <property type="match status" value="1"/>
</dbReference>
<dbReference type="PANTHER" id="PTHR30627:SF26">
    <property type="entry name" value="PENICILLIN-BINDING PROTEIN 2B"/>
    <property type="match status" value="1"/>
</dbReference>
<evidence type="ECO:0000313" key="19">
    <source>
        <dbReference type="Proteomes" id="UP000065511"/>
    </source>
</evidence>
<keyword evidence="3" id="KW-1003">Cell membrane</keyword>
<dbReference type="Gene3D" id="2.20.70.70">
    <property type="match status" value="1"/>
</dbReference>
<evidence type="ECO:0000256" key="4">
    <source>
        <dbReference type="ARBA" id="ARBA00022618"/>
    </source>
</evidence>
<evidence type="ECO:0000256" key="6">
    <source>
        <dbReference type="ARBA" id="ARBA00022737"/>
    </source>
</evidence>
<keyword evidence="5" id="KW-0812">Transmembrane</keyword>
<keyword evidence="10" id="KW-0472">Membrane</keyword>
<evidence type="ECO:0000313" key="20">
    <source>
        <dbReference type="Proteomes" id="UP000183039"/>
    </source>
</evidence>
<dbReference type="InterPro" id="IPR001460">
    <property type="entry name" value="PCN-bd_Tpept"/>
</dbReference>
<evidence type="ECO:0000256" key="13">
    <source>
        <dbReference type="ARBA" id="ARBA00023316"/>
    </source>
</evidence>
<dbReference type="FunFam" id="3.40.710.10:FF:000095">
    <property type="entry name" value="Penicillin-binding protein 2x"/>
    <property type="match status" value="1"/>
</dbReference>
<name>A0A0S3KFR8_9ENTE</name>
<dbReference type="InterPro" id="IPR036138">
    <property type="entry name" value="PBP_dimer_sf"/>
</dbReference>
<evidence type="ECO:0000256" key="1">
    <source>
        <dbReference type="ARBA" id="ARBA00004162"/>
    </source>
</evidence>
<dbReference type="Pfam" id="PF03717">
    <property type="entry name" value="PBP_dimer"/>
    <property type="match status" value="1"/>
</dbReference>
<comment type="function">
    <text evidence="14">A transpeptidase that forms peptide cross-links between adjacent glycan strands in cell wall peptidoglycan (PG). Part of the divisome machinery that synthesizes the septal cross wall. Beta-lactams inactivate the PBPs by acylating an essential serine residue in the active site of these proteins.</text>
</comment>
<dbReference type="PANTHER" id="PTHR30627">
    <property type="entry name" value="PEPTIDOGLYCAN D,D-TRANSPEPTIDASE"/>
    <property type="match status" value="1"/>
</dbReference>
<dbReference type="Gene3D" id="3.30.70.2110">
    <property type="match status" value="1"/>
</dbReference>
<keyword evidence="13" id="KW-0961">Cell wall biogenesis/degradation</keyword>
<evidence type="ECO:0000256" key="5">
    <source>
        <dbReference type="ARBA" id="ARBA00022692"/>
    </source>
</evidence>
<dbReference type="EMBL" id="CP013614">
    <property type="protein sequence ID" value="ALS03130.1"/>
    <property type="molecule type" value="Genomic_DNA"/>
</dbReference>
<comment type="similarity">
    <text evidence="2">Belongs to the transpeptidase family.</text>
</comment>
<dbReference type="GO" id="GO:0051301">
    <property type="term" value="P:cell division"/>
    <property type="evidence" value="ECO:0007669"/>
    <property type="project" value="UniProtKB-KW"/>
</dbReference>
<dbReference type="Gene3D" id="3.90.1310.10">
    <property type="entry name" value="Penicillin-binding protein 2a (Domain 2)"/>
    <property type="match status" value="1"/>
</dbReference>
<keyword evidence="6" id="KW-0677">Repeat</keyword>
<comment type="subcellular location">
    <subcellularLocation>
        <location evidence="1">Cell membrane</location>
        <topology evidence="1">Single-pass membrane protein</topology>
    </subcellularLocation>
</comment>
<dbReference type="GO" id="GO:0008360">
    <property type="term" value="P:regulation of cell shape"/>
    <property type="evidence" value="ECO:0007669"/>
    <property type="project" value="UniProtKB-KW"/>
</dbReference>
<evidence type="ECO:0000256" key="11">
    <source>
        <dbReference type="ARBA" id="ARBA00023251"/>
    </source>
</evidence>
<dbReference type="GO" id="GO:0008658">
    <property type="term" value="F:penicillin binding"/>
    <property type="evidence" value="ECO:0007669"/>
    <property type="project" value="InterPro"/>
</dbReference>
<dbReference type="KEGG" id="ess:ATZ33_17630"/>
<evidence type="ECO:0000313" key="17">
    <source>
        <dbReference type="EMBL" id="ALS03130.1"/>
    </source>
</evidence>
<reference evidence="17 19" key="2">
    <citation type="submission" date="2015-12" db="EMBL/GenBank/DDBJ databases">
        <authorList>
            <person name="Lauer A."/>
            <person name="Humrighouse B."/>
            <person name="Loparev V."/>
            <person name="Shewmaker P.L."/>
            <person name="Whitney A.M."/>
            <person name="McLaughlin R.W."/>
        </authorList>
    </citation>
    <scope>NUCLEOTIDE SEQUENCE [LARGE SCALE GENOMIC DNA]</scope>
    <source>
        <strain evidence="17 19">LMG 23085</strain>
    </source>
</reference>
<keyword evidence="12" id="KW-0131">Cell cycle</keyword>
<accession>A0A0S3KFR8</accession>
<feature type="domain" description="Penicillin-binding protein dimerisation" evidence="16">
    <location>
        <begin position="72"/>
        <end position="251"/>
    </location>
</feature>
<dbReference type="Gene3D" id="3.40.710.10">
    <property type="entry name" value="DD-peptidase/beta-lactamase superfamily"/>
    <property type="match status" value="1"/>
</dbReference>
<evidence type="ECO:0000313" key="18">
    <source>
        <dbReference type="EMBL" id="OJG93081.1"/>
    </source>
</evidence>
<dbReference type="Proteomes" id="UP000065511">
    <property type="component" value="Chromosome"/>
</dbReference>
<evidence type="ECO:0000256" key="12">
    <source>
        <dbReference type="ARBA" id="ARBA00023306"/>
    </source>
</evidence>
<dbReference type="InterPro" id="IPR012338">
    <property type="entry name" value="Beta-lactam/transpept-like"/>
</dbReference>
<proteinExistence type="inferred from homology"/>
<evidence type="ECO:0000256" key="3">
    <source>
        <dbReference type="ARBA" id="ARBA00022475"/>
    </source>
</evidence>
<dbReference type="OrthoDB" id="9804124at2"/>
<sequence>MSTKNKIKNFVKKKNLNPMNNRKKVGIILFATSIGLFFLFAFRLTYIVAVGKVAGVSLPDKTAALYQGSSVVKAKRGAILDRNGVVIAEDATSYSVYAILSETYLGEENKKLYAQKKDFQTLAEILDRNTELSKDEVLKYLNDGVNEDGTVKFQVEFGTKGKNITLETRQKIEDDLKKNKVAGLYFEGHPARIYPNGVFASHFIGYTDSADAEDDSKGLVGKMGIEKSYNDLLKGQDGKIDYEKDVYGNPLPGTVANEKQAVDGKDIYTTIDSRIQSQLESLLDPVVEEYKPEDMTAMLMKAKTGEILAMSQRPSFNPETKEGLGKDTVWRNILVEDKFEPGSTMKLFTAAAAIQEGKFNPNATFAYPAGGYPLDDRVVNDHDYGGVGPLTFRQAISWSSNVGMLTLEQAMDPTGQVWKSYLEKFGFGKSTNSDLAGESSGELPEDNWVDLAMSSFGQAVSVTNFQMMQAYTAIANDGSMLKPHYISKIIDKNTGEEKVTQPEKVGQPVITPQAASDIRTYMIDTVEDPNYGIAYDVYKVPGYHVAAKTGTAQITGENGYMAGLTDYTYSVVEMVPADNPEYILYLTMKKPQTYTREALARIANPLMQVVMESTDSESNATVEPAK</sequence>
<keyword evidence="4 17" id="KW-0132">Cell division</keyword>
<evidence type="ECO:0000256" key="7">
    <source>
        <dbReference type="ARBA" id="ARBA00022960"/>
    </source>
</evidence>
<dbReference type="Pfam" id="PF00905">
    <property type="entry name" value="Transpeptidase"/>
    <property type="match status" value="1"/>
</dbReference>